<dbReference type="OrthoDB" id="9781415at2"/>
<dbReference type="SUPFAM" id="SSF53254">
    <property type="entry name" value="Phosphoglycerate mutase-like"/>
    <property type="match status" value="1"/>
</dbReference>
<proteinExistence type="predicted"/>
<evidence type="ECO:0000313" key="2">
    <source>
        <dbReference type="EMBL" id="CCB88120.1"/>
    </source>
</evidence>
<dbReference type="CDD" id="cd07067">
    <property type="entry name" value="HP_PGM_like"/>
    <property type="match status" value="1"/>
</dbReference>
<keyword evidence="3" id="KW-1185">Reference proteome</keyword>
<dbReference type="Gene3D" id="3.40.50.1240">
    <property type="entry name" value="Phosphoglycerate mutase-like"/>
    <property type="match status" value="1"/>
</dbReference>
<dbReference type="InterPro" id="IPR029033">
    <property type="entry name" value="His_PPase_superfam"/>
</dbReference>
<keyword evidence="2" id="KW-0560">Oxidoreductase</keyword>
<dbReference type="EC" id="1.-.-.-" evidence="2"/>
<feature type="binding site" evidence="1">
    <location>
        <position position="60"/>
    </location>
    <ligand>
        <name>substrate</name>
    </ligand>
</feature>
<protein>
    <submittedName>
        <fullName evidence="2">Agropine synthesis reductase</fullName>
        <ecNumber evidence="2">1.-.-.-</ecNumber>
    </submittedName>
</protein>
<organism evidence="2 3">
    <name type="scientific">Simkania negevensis (strain ATCC VR-1471 / DSM 27360 / Z)</name>
    <dbReference type="NCBI Taxonomy" id="331113"/>
    <lineage>
        <taxon>Bacteria</taxon>
        <taxon>Pseudomonadati</taxon>
        <taxon>Chlamydiota</taxon>
        <taxon>Chlamydiia</taxon>
        <taxon>Parachlamydiales</taxon>
        <taxon>Simkaniaceae</taxon>
        <taxon>Simkania</taxon>
    </lineage>
</organism>
<reference evidence="2 3" key="2">
    <citation type="journal article" date="2011" name="Mol. Biol. Evol.">
        <title>Unity in variety--the pan-genome of the Chlamydiae.</title>
        <authorList>
            <person name="Collingro A."/>
            <person name="Tischler P."/>
            <person name="Weinmaier T."/>
            <person name="Penz T."/>
            <person name="Heinz E."/>
            <person name="Brunham R.C."/>
            <person name="Read T.D."/>
            <person name="Bavoil P.M."/>
            <person name="Sachse K."/>
            <person name="Kahane S."/>
            <person name="Friedman M.G."/>
            <person name="Rattei T."/>
            <person name="Myers G.S."/>
            <person name="Horn M."/>
        </authorList>
    </citation>
    <scope>NUCLEOTIDE SEQUENCE [LARGE SCALE GENOMIC DNA]</scope>
    <source>
        <strain evidence="3">ATCC VR-1471 / Z</strain>
    </source>
</reference>
<evidence type="ECO:0000256" key="1">
    <source>
        <dbReference type="PIRSR" id="PIRSR613078-2"/>
    </source>
</evidence>
<name>F8L5X8_SIMNZ</name>
<dbReference type="Pfam" id="PF00300">
    <property type="entry name" value="His_Phos_1"/>
    <property type="match status" value="1"/>
</dbReference>
<evidence type="ECO:0000313" key="3">
    <source>
        <dbReference type="Proteomes" id="UP000000496"/>
    </source>
</evidence>
<dbReference type="InterPro" id="IPR013078">
    <property type="entry name" value="His_Pase_superF_clade-1"/>
</dbReference>
<dbReference type="InterPro" id="IPR050275">
    <property type="entry name" value="PGM_Phosphatase"/>
</dbReference>
<gene>
    <name evidence="2" type="primary">mas1</name>
    <name evidence="2" type="ordered locus">SNE_A02430</name>
</gene>
<dbReference type="PANTHER" id="PTHR48100:SF1">
    <property type="entry name" value="HISTIDINE PHOSPHATASE FAMILY PROTEIN-RELATED"/>
    <property type="match status" value="1"/>
</dbReference>
<dbReference type="STRING" id="331113.SNE_A02430"/>
<dbReference type="GO" id="GO:0016791">
    <property type="term" value="F:phosphatase activity"/>
    <property type="evidence" value="ECO:0007669"/>
    <property type="project" value="TreeGrafter"/>
</dbReference>
<dbReference type="PANTHER" id="PTHR48100">
    <property type="entry name" value="BROAD-SPECIFICITY PHOSPHATASE YOR283W-RELATED"/>
    <property type="match status" value="1"/>
</dbReference>
<sequence length="176" mass="20125">MRKGFYFLRHGQTDHNAKGILAGAEIDVPLNETGIQQAQRAKTVIHQLPIEMVCYSPLIRAKQTMQIVAADLNLHYIQVQELKECETAVWLKMNRRGEHLESELVQTFFNQVEYGLGQVLSFGKSILVVSHGGVHWALCHLLGIQDHDYMIENCNLVHFQPVGHTEWIAEKIHDEM</sequence>
<reference key="1">
    <citation type="journal article" date="2011" name="Mol. Biol. Evol.">
        <title>Unity in variety -- the pan-genome of the Chlamydiae.</title>
        <authorList>
            <person name="Collingro A."/>
            <person name="Tischler P."/>
            <person name="Weinmaier T."/>
            <person name="Penz T."/>
            <person name="Heinz E."/>
            <person name="Brunham R.C."/>
            <person name="Read T.D."/>
            <person name="Bavoil P.M."/>
            <person name="Sachse K."/>
            <person name="Kahane S."/>
            <person name="Friedman M.G."/>
            <person name="Rattei T."/>
            <person name="Myers G.S.A."/>
            <person name="Horn M."/>
        </authorList>
    </citation>
    <scope>NUCLEOTIDE SEQUENCE</scope>
    <source>
        <strain>Z</strain>
    </source>
</reference>
<dbReference type="eggNOG" id="COG0406">
    <property type="taxonomic scope" value="Bacteria"/>
</dbReference>
<dbReference type="KEGG" id="sng:SNE_A02430"/>
<dbReference type="GO" id="GO:0016491">
    <property type="term" value="F:oxidoreductase activity"/>
    <property type="evidence" value="ECO:0007669"/>
    <property type="project" value="UniProtKB-KW"/>
</dbReference>
<dbReference type="RefSeq" id="WP_013942587.1">
    <property type="nucleotide sequence ID" value="NC_015713.1"/>
</dbReference>
<dbReference type="HOGENOM" id="CLU_033323_9_4_0"/>
<dbReference type="AlphaFoldDB" id="F8L5X8"/>
<dbReference type="Proteomes" id="UP000000496">
    <property type="component" value="Chromosome gsn.131"/>
</dbReference>
<accession>F8L5X8</accession>
<feature type="binding site" evidence="1">
    <location>
        <begin position="9"/>
        <end position="16"/>
    </location>
    <ligand>
        <name>substrate</name>
    </ligand>
</feature>
<dbReference type="EMBL" id="FR872582">
    <property type="protein sequence ID" value="CCB88120.1"/>
    <property type="molecule type" value="Genomic_DNA"/>
</dbReference>
<dbReference type="GO" id="GO:0005737">
    <property type="term" value="C:cytoplasm"/>
    <property type="evidence" value="ECO:0007669"/>
    <property type="project" value="TreeGrafter"/>
</dbReference>
<dbReference type="SMART" id="SM00855">
    <property type="entry name" value="PGAM"/>
    <property type="match status" value="1"/>
</dbReference>